<dbReference type="KEGG" id="mehf:MmiHf6_01610"/>
<dbReference type="Gene3D" id="1.10.10.720">
    <property type="entry name" value="leucyl-tRNA synthetase"/>
    <property type="match status" value="1"/>
</dbReference>
<keyword evidence="7 8" id="KW-0030">Aminoacyl-tRNA synthetase</keyword>
<dbReference type="InterPro" id="IPR013155">
    <property type="entry name" value="M/V/L/I-tRNA-synth_anticd-bd"/>
</dbReference>
<dbReference type="Gene3D" id="3.30.2320.20">
    <property type="entry name" value="Class I aminoacyl-tRNA synthetases (RS)"/>
    <property type="match status" value="2"/>
</dbReference>
<comment type="catalytic activity">
    <reaction evidence="8">
        <text>tRNA(Leu) + L-leucine + ATP = L-leucyl-tRNA(Leu) + AMP + diphosphate</text>
        <dbReference type="Rhea" id="RHEA:11688"/>
        <dbReference type="Rhea" id="RHEA-COMP:9613"/>
        <dbReference type="Rhea" id="RHEA-COMP:9622"/>
        <dbReference type="ChEBI" id="CHEBI:30616"/>
        <dbReference type="ChEBI" id="CHEBI:33019"/>
        <dbReference type="ChEBI" id="CHEBI:57427"/>
        <dbReference type="ChEBI" id="CHEBI:78442"/>
        <dbReference type="ChEBI" id="CHEBI:78494"/>
        <dbReference type="ChEBI" id="CHEBI:456215"/>
        <dbReference type="EC" id="6.1.1.4"/>
    </reaction>
</comment>
<dbReference type="PROSITE" id="PS00178">
    <property type="entry name" value="AA_TRNA_LIGASE_I"/>
    <property type="match status" value="1"/>
</dbReference>
<keyword evidence="3 8" id="KW-0436">Ligase</keyword>
<dbReference type="SUPFAM" id="SSF50677">
    <property type="entry name" value="ValRS/IleRS/LeuRS editing domain"/>
    <property type="match status" value="1"/>
</dbReference>
<gene>
    <name evidence="13" type="primary">valS_1</name>
    <name evidence="8" type="synonym">leuS</name>
    <name evidence="13" type="ORF">MmiHf6_01610</name>
</gene>
<dbReference type="GO" id="GO:0005737">
    <property type="term" value="C:cytoplasm"/>
    <property type="evidence" value="ECO:0007669"/>
    <property type="project" value="UniProtKB-SubCell"/>
</dbReference>
<evidence type="ECO:0000256" key="8">
    <source>
        <dbReference type="HAMAP-Rule" id="MF_00049"/>
    </source>
</evidence>
<dbReference type="CDD" id="cd07959">
    <property type="entry name" value="Anticodon_Ia_Leu_AEc"/>
    <property type="match status" value="1"/>
</dbReference>
<dbReference type="InterPro" id="IPR001412">
    <property type="entry name" value="aa-tRNA-synth_I_CS"/>
</dbReference>
<feature type="short sequence motif" description="'HIGH' region" evidence="8">
    <location>
        <begin position="42"/>
        <end position="52"/>
    </location>
</feature>
<feature type="domain" description="Methionyl/Valyl/Leucyl/Isoleucyl-tRNA synthetase anticodon-binding" evidence="12">
    <location>
        <begin position="712"/>
        <end position="840"/>
    </location>
</feature>
<comment type="similarity">
    <text evidence="1 8 9">Belongs to the class-I aminoacyl-tRNA synthetase family.</text>
</comment>
<dbReference type="InterPro" id="IPR014729">
    <property type="entry name" value="Rossmann-like_a/b/a_fold"/>
</dbReference>
<comment type="subcellular location">
    <subcellularLocation>
        <location evidence="8">Cytoplasm</location>
    </subcellularLocation>
</comment>
<evidence type="ECO:0000256" key="3">
    <source>
        <dbReference type="ARBA" id="ARBA00022598"/>
    </source>
</evidence>
<evidence type="ECO:0000259" key="11">
    <source>
        <dbReference type="Pfam" id="PF00133"/>
    </source>
</evidence>
<feature type="region of interest" description="Disordered" evidence="10">
    <location>
        <begin position="999"/>
        <end position="1018"/>
    </location>
</feature>
<dbReference type="InterPro" id="IPR009080">
    <property type="entry name" value="tRNAsynth_Ia_anticodon-bd"/>
</dbReference>
<dbReference type="Pfam" id="PF08264">
    <property type="entry name" value="Anticodon_1"/>
    <property type="match status" value="1"/>
</dbReference>
<keyword evidence="4 8" id="KW-0547">Nucleotide-binding</keyword>
<dbReference type="GO" id="GO:0002161">
    <property type="term" value="F:aminoacyl-tRNA deacylase activity"/>
    <property type="evidence" value="ECO:0007669"/>
    <property type="project" value="InterPro"/>
</dbReference>
<evidence type="ECO:0000259" key="12">
    <source>
        <dbReference type="Pfam" id="PF08264"/>
    </source>
</evidence>
<dbReference type="InterPro" id="IPR020791">
    <property type="entry name" value="Leu-tRNA-lgase_arc"/>
</dbReference>
<keyword evidence="2 8" id="KW-0963">Cytoplasm</keyword>
<dbReference type="FunFam" id="3.90.740.10:FF:000024">
    <property type="entry name" value="Leucine--tRNA ligase"/>
    <property type="match status" value="1"/>
</dbReference>
<dbReference type="GeneID" id="85194600"/>
<dbReference type="HAMAP" id="MF_00049_A">
    <property type="entry name" value="Leu_tRNA_synth_A"/>
    <property type="match status" value="1"/>
</dbReference>
<evidence type="ECO:0000256" key="10">
    <source>
        <dbReference type="SAM" id="MobiDB-lite"/>
    </source>
</evidence>
<dbReference type="SUPFAM" id="SSF47323">
    <property type="entry name" value="Anticodon-binding domain of a subclass of class I aminoacyl-tRNA synthetases"/>
    <property type="match status" value="1"/>
</dbReference>
<evidence type="ECO:0000256" key="5">
    <source>
        <dbReference type="ARBA" id="ARBA00022840"/>
    </source>
</evidence>
<protein>
    <recommendedName>
        <fullName evidence="8">Leucine--tRNA ligase</fullName>
        <ecNumber evidence="8">6.1.1.4</ecNumber>
    </recommendedName>
    <alternativeName>
        <fullName evidence="8">Leucyl-tRNA synthetase</fullName>
        <shortName evidence="8">LeuRS</shortName>
    </alternativeName>
</protein>
<evidence type="ECO:0000256" key="2">
    <source>
        <dbReference type="ARBA" id="ARBA00022490"/>
    </source>
</evidence>
<keyword evidence="5 8" id="KW-0067">ATP-binding</keyword>
<dbReference type="PANTHER" id="PTHR45794">
    <property type="entry name" value="LEUCYL-TRNA SYNTHETASE"/>
    <property type="match status" value="1"/>
</dbReference>
<dbReference type="SUPFAM" id="SSF52374">
    <property type="entry name" value="Nucleotidylyl transferase"/>
    <property type="match status" value="1"/>
</dbReference>
<dbReference type="Gene3D" id="3.90.740.10">
    <property type="entry name" value="Valyl/Leucyl/Isoleucyl-tRNA synthetase, editing domain"/>
    <property type="match status" value="1"/>
</dbReference>
<dbReference type="Gene3D" id="1.10.730.10">
    <property type="entry name" value="Isoleucyl-tRNA Synthetase, Domain 1"/>
    <property type="match status" value="1"/>
</dbReference>
<dbReference type="InterPro" id="IPR002300">
    <property type="entry name" value="aa-tRNA-synth_Ia"/>
</dbReference>
<dbReference type="Pfam" id="PF00133">
    <property type="entry name" value="tRNA-synt_1"/>
    <property type="match status" value="1"/>
</dbReference>
<dbReference type="NCBIfam" id="TIGR00395">
    <property type="entry name" value="leuS_arch"/>
    <property type="match status" value="1"/>
</dbReference>
<evidence type="ECO:0000313" key="14">
    <source>
        <dbReference type="Proteomes" id="UP001302978"/>
    </source>
</evidence>
<dbReference type="Gene3D" id="3.40.50.620">
    <property type="entry name" value="HUPs"/>
    <property type="match status" value="1"/>
</dbReference>
<keyword evidence="6 8" id="KW-0648">Protein biosynthesis</keyword>
<dbReference type="InterPro" id="IPR004493">
    <property type="entry name" value="Leu-tRNA-synth_Ia_arc/euk"/>
</dbReference>
<accession>A0AA96UZD9</accession>
<dbReference type="GO" id="GO:0005524">
    <property type="term" value="F:ATP binding"/>
    <property type="evidence" value="ECO:0007669"/>
    <property type="project" value="UniProtKB-UniRule"/>
</dbReference>
<feature type="binding site" evidence="8">
    <location>
        <position position="637"/>
    </location>
    <ligand>
        <name>ATP</name>
        <dbReference type="ChEBI" id="CHEBI:30616"/>
    </ligand>
</feature>
<feature type="short sequence motif" description="'KMSKS' region" evidence="8">
    <location>
        <begin position="634"/>
        <end position="638"/>
    </location>
</feature>
<evidence type="ECO:0000313" key="13">
    <source>
        <dbReference type="EMBL" id="WNY22873.1"/>
    </source>
</evidence>
<name>A0AA96UZD9_9EURY</name>
<keyword evidence="14" id="KW-1185">Reference proteome</keyword>
<dbReference type="GO" id="GO:0006429">
    <property type="term" value="P:leucyl-tRNA aminoacylation"/>
    <property type="evidence" value="ECO:0007669"/>
    <property type="project" value="UniProtKB-UniRule"/>
</dbReference>
<dbReference type="CDD" id="cd00812">
    <property type="entry name" value="LeuRS_core"/>
    <property type="match status" value="1"/>
</dbReference>
<dbReference type="EC" id="6.1.1.4" evidence="8"/>
<dbReference type="PANTHER" id="PTHR45794:SF1">
    <property type="entry name" value="LEUCINE--TRNA LIGASE, CYTOPLASMIC"/>
    <property type="match status" value="1"/>
</dbReference>
<feature type="compositionally biased region" description="Basic and acidic residues" evidence="10">
    <location>
        <begin position="999"/>
        <end position="1008"/>
    </location>
</feature>
<proteinExistence type="inferred from homology"/>
<sequence length="1018" mass="116786">MQEDYNIQETESKWQQKWREEKTFEADPEQGKEKYFITIPFPYLNGNLHAGHTRTFTIGDVIARYKRMQGCNVLYPMGFHVTGTPIVGLADLIREKDPTTMKVYTELHGIPKDILPTLDEPEKIVDYFKVEAENAMNIIGYSIDWRRKFTTMDPAFQKFIEWQYENLYDKGLIVKGSHPVKWCPHDNNPVEDHDILRGEEATLVEYTLIKFRHKDTIFPCATLRPETVYGVTNLWLNPEVDYVKLKMEKDGLEEYWVVSKEAHEKLLYTDWNVELVEELNSNDLIGLKLKNPATDNIIQILPAPFVRGNNGSGVVMSVPAHAPFDWLALRDLANKDLTEYGISAEDIQNIKPIQVIDVPDYGSAPAAEVVAELGVVDQKDPKAEEATKIVYRREFHGGTLKDITGKYKGMPVSKIKDRLTQDFISQGIGSIFYEFSEPVQCRCGTMCVVNMVKGQWFLNYSNSEWKDKVYKCLSMMEVIPPEFRVEFENKIDWLKDKACARTKGLGTKLPCDPRWLIESLGDSTIYMSYYTIANYINDGTITSEMMTRPFLDYLFLDIGTVEDAAASSGLDTAMIDKMKSEFNYWYPVDIRSSGKDLVPNHLLFFLFHHVALFDESKWPKALAVNGFVSLEGQKMSKSKGPILTLKEAVDTYGADVTRMYILSAAEQAQDADWRREGIESARTQISRFYAFVRQVVESGCAIPDGAEKTHIDRWIESRIQQYIREVNEAFESIHTRHAIQNAFFLIYNDIKWYDKRGGRQCLTEVVETWTKLMAPFTPHICEEVWSELGHSESIAFAPYPTVNPEMVDESAEVAENIIIKTLEDVDEIVRVAKITPKKVYLYTTHEWRVMILRKAAEIVQASEEYVPAEEITEQIRDDKEIVVESAKTMQKYVHEDVKERVGDFVEAVKAQSVVGMKELMQKSMEEPIIRSRGKEAQKYIQKVANDIRGSSIDVVLRYLDANLDEKAILEEAKPFFEKEFGCPVEIFSAEEIDAGEAYDPDKKSRFAEPGRPAIYIEQ</sequence>
<evidence type="ECO:0000256" key="1">
    <source>
        <dbReference type="ARBA" id="ARBA00005594"/>
    </source>
</evidence>
<evidence type="ECO:0000256" key="7">
    <source>
        <dbReference type="ARBA" id="ARBA00023146"/>
    </source>
</evidence>
<dbReference type="EMBL" id="CP131059">
    <property type="protein sequence ID" value="WNY22873.1"/>
    <property type="molecule type" value="Genomic_DNA"/>
</dbReference>
<organism evidence="13 14">
    <name type="scientific">Methanimicrococcus hongohii</name>
    <dbReference type="NCBI Taxonomy" id="3028295"/>
    <lineage>
        <taxon>Archaea</taxon>
        <taxon>Methanobacteriati</taxon>
        <taxon>Methanobacteriota</taxon>
        <taxon>Stenosarchaea group</taxon>
        <taxon>Methanomicrobia</taxon>
        <taxon>Methanosarcinales</taxon>
        <taxon>Methanosarcinaceae</taxon>
        <taxon>Methanimicrococcus</taxon>
    </lineage>
</organism>
<evidence type="ECO:0000256" key="6">
    <source>
        <dbReference type="ARBA" id="ARBA00022917"/>
    </source>
</evidence>
<reference evidence="13 14" key="1">
    <citation type="submission" date="2023-07" db="EMBL/GenBank/DDBJ databases">
        <title>Closed genoem sequence of Methanomicrococcus sp. Hf6.</title>
        <authorList>
            <person name="Poehlein A."/>
            <person name="Protasov E."/>
            <person name="Platt K."/>
            <person name="Reeh H."/>
            <person name="Daniel R."/>
            <person name="Brune A."/>
        </authorList>
    </citation>
    <scope>NUCLEOTIDE SEQUENCE [LARGE SCALE GENOMIC DNA]</scope>
    <source>
        <strain evidence="13 14">Hf6</strain>
    </source>
</reference>
<dbReference type="FunFam" id="1.10.730.10:FF:000051">
    <property type="entry name" value="Leucine--tRNA ligase"/>
    <property type="match status" value="1"/>
</dbReference>
<dbReference type="RefSeq" id="WP_316557845.1">
    <property type="nucleotide sequence ID" value="NZ_CP131059.1"/>
</dbReference>
<dbReference type="NCBIfam" id="NF008957">
    <property type="entry name" value="PRK12300.1"/>
    <property type="match status" value="1"/>
</dbReference>
<evidence type="ECO:0000256" key="9">
    <source>
        <dbReference type="RuleBase" id="RU363035"/>
    </source>
</evidence>
<dbReference type="GO" id="GO:0004823">
    <property type="term" value="F:leucine-tRNA ligase activity"/>
    <property type="evidence" value="ECO:0007669"/>
    <property type="project" value="UniProtKB-UniRule"/>
</dbReference>
<feature type="domain" description="Aminoacyl-tRNA synthetase class Ia" evidence="11">
    <location>
        <begin position="13"/>
        <end position="673"/>
    </location>
</feature>
<dbReference type="Proteomes" id="UP001302978">
    <property type="component" value="Chromosome"/>
</dbReference>
<dbReference type="AlphaFoldDB" id="A0AA96UZD9"/>
<dbReference type="InterPro" id="IPR009008">
    <property type="entry name" value="Val/Leu/Ile-tRNA-synth_edit"/>
</dbReference>
<evidence type="ECO:0000256" key="4">
    <source>
        <dbReference type="ARBA" id="ARBA00022741"/>
    </source>
</evidence>